<evidence type="ECO:0000313" key="3">
    <source>
        <dbReference type="Proteomes" id="UP000268051"/>
    </source>
</evidence>
<protein>
    <recommendedName>
        <fullName evidence="5">Cytoplasmic protein</fullName>
    </recommendedName>
</protein>
<keyword evidence="4" id="KW-1185">Reference proteome</keyword>
<dbReference type="Gene3D" id="1.20.58.250">
    <property type="entry name" value="DNA polymerase III-theta"/>
    <property type="match status" value="1"/>
</dbReference>
<dbReference type="Proteomes" id="UP001331691">
    <property type="component" value="Unassembled WGS sequence"/>
</dbReference>
<dbReference type="GeneID" id="85159927"/>
<sequence length="70" mass="8278">MSNKMGENIPRIIDKAVDFMASSQAFVEYLHKKPENNQVPNDIPEDKAEMFLERLAYYRNLYRPVDTEKK</sequence>
<dbReference type="GO" id="GO:0003887">
    <property type="term" value="F:DNA-directed DNA polymerase activity"/>
    <property type="evidence" value="ECO:0007669"/>
    <property type="project" value="InterPro"/>
</dbReference>
<evidence type="ECO:0000313" key="2">
    <source>
        <dbReference type="EMBL" id="ROU15350.1"/>
    </source>
</evidence>
<gene>
    <name evidence="2" type="ORF">EB837_09515</name>
    <name evidence="1" type="ORF">V4836_18970</name>
</gene>
<dbReference type="GO" id="GO:0006260">
    <property type="term" value="P:DNA replication"/>
    <property type="evidence" value="ECO:0007669"/>
    <property type="project" value="InterPro"/>
</dbReference>
<dbReference type="OrthoDB" id="6578324at2"/>
<dbReference type="Proteomes" id="UP000268051">
    <property type="component" value="Unassembled WGS sequence"/>
</dbReference>
<dbReference type="SUPFAM" id="SSF46575">
    <property type="entry name" value="DNA polymerase III theta subunit-like"/>
    <property type="match status" value="1"/>
</dbReference>
<name>A0A3N2S6L4_9ENTR</name>
<dbReference type="RefSeq" id="WP_123651059.1">
    <property type="nucleotide sequence ID" value="NZ_CP096201.1"/>
</dbReference>
<evidence type="ECO:0000313" key="4">
    <source>
        <dbReference type="Proteomes" id="UP001331691"/>
    </source>
</evidence>
<accession>A0A3N2S6L4</accession>
<dbReference type="InterPro" id="IPR036745">
    <property type="entry name" value="PolIII_theta_sf"/>
</dbReference>
<organism evidence="2 3">
    <name type="scientific">Kluyvera ascorbata</name>
    <dbReference type="NCBI Taxonomy" id="51288"/>
    <lineage>
        <taxon>Bacteria</taxon>
        <taxon>Pseudomonadati</taxon>
        <taxon>Pseudomonadota</taxon>
        <taxon>Gammaproteobacteria</taxon>
        <taxon>Enterobacterales</taxon>
        <taxon>Enterobacteriaceae</taxon>
        <taxon>Kluyvera</taxon>
    </lineage>
</organism>
<comment type="caution">
    <text evidence="2">The sequence shown here is derived from an EMBL/GenBank/DDBJ whole genome shotgun (WGS) entry which is preliminary data.</text>
</comment>
<reference evidence="1 4" key="2">
    <citation type="submission" date="2023-10" db="EMBL/GenBank/DDBJ databases">
        <title>Wastewater isolates of ESBL- and carbapenemase-producing Gram-negative bacteria from New Zealand.</title>
        <authorList>
            <person name="Straub C."/>
            <person name="Weaver L."/>
            <person name="Cornelius A."/>
            <person name="Mcgill E."/>
            <person name="Dyet K."/>
            <person name="White L."/>
            <person name="Pattis I."/>
        </authorList>
    </citation>
    <scope>NUCLEOTIDE SEQUENCE [LARGE SCALE GENOMIC DNA]</scope>
    <source>
        <strain evidence="1 4">ESBL09</strain>
    </source>
</reference>
<evidence type="ECO:0008006" key="5">
    <source>
        <dbReference type="Google" id="ProtNLM"/>
    </source>
</evidence>
<dbReference type="AlphaFoldDB" id="A0A3N2S6L4"/>
<dbReference type="GO" id="GO:0003677">
    <property type="term" value="F:DNA binding"/>
    <property type="evidence" value="ECO:0007669"/>
    <property type="project" value="InterPro"/>
</dbReference>
<evidence type="ECO:0000313" key="1">
    <source>
        <dbReference type="EMBL" id="MEE9656176.1"/>
    </source>
</evidence>
<dbReference type="EMBL" id="JAZKKV010000001">
    <property type="protein sequence ID" value="MEE9656176.1"/>
    <property type="molecule type" value="Genomic_DNA"/>
</dbReference>
<dbReference type="EMBL" id="RHFN01000007">
    <property type="protein sequence ID" value="ROU15350.1"/>
    <property type="molecule type" value="Genomic_DNA"/>
</dbReference>
<proteinExistence type="predicted"/>
<reference evidence="2 3" key="1">
    <citation type="submission" date="2018-10" db="EMBL/GenBank/DDBJ databases">
        <title>Horizontal transference of carbapenem resistance between Klebsiella pneumoniae and Kluyvera ascorbata during abdominal infection: a case report.</title>
        <authorList>
            <person name="Raro O.H.F."/>
            <person name="Lima-Morales D."/>
            <person name="Barth A.L."/>
            <person name="Paim T.G.S."/>
            <person name="Mott M.P."/>
            <person name="Riche C.V.W."/>
            <person name="Teixeira U.F."/>
            <person name="Waechter F."/>
            <person name="Dias C.A.G."/>
        </authorList>
    </citation>
    <scope>NUCLEOTIDE SEQUENCE [LARGE SCALE GENOMIC DNA]</scope>
    <source>
        <strain evidence="2 3">OT2</strain>
    </source>
</reference>